<feature type="compositionally biased region" description="Basic residues" evidence="1">
    <location>
        <begin position="92"/>
        <end position="103"/>
    </location>
</feature>
<accession>A0AAV6PRV3</accession>
<evidence type="ECO:0000313" key="3">
    <source>
        <dbReference type="Proteomes" id="UP000693946"/>
    </source>
</evidence>
<comment type="caution">
    <text evidence="2">The sequence shown here is derived from an EMBL/GenBank/DDBJ whole genome shotgun (WGS) entry which is preliminary data.</text>
</comment>
<keyword evidence="3" id="KW-1185">Reference proteome</keyword>
<name>A0AAV6PRV3_SOLSE</name>
<evidence type="ECO:0000256" key="1">
    <source>
        <dbReference type="SAM" id="MobiDB-lite"/>
    </source>
</evidence>
<dbReference type="EMBL" id="JAGKHQ010000021">
    <property type="protein sequence ID" value="KAG7474263.1"/>
    <property type="molecule type" value="Genomic_DNA"/>
</dbReference>
<gene>
    <name evidence="2" type="ORF">JOB18_005315</name>
</gene>
<organism evidence="2 3">
    <name type="scientific">Solea senegalensis</name>
    <name type="common">Senegalese sole</name>
    <dbReference type="NCBI Taxonomy" id="28829"/>
    <lineage>
        <taxon>Eukaryota</taxon>
        <taxon>Metazoa</taxon>
        <taxon>Chordata</taxon>
        <taxon>Craniata</taxon>
        <taxon>Vertebrata</taxon>
        <taxon>Euteleostomi</taxon>
        <taxon>Actinopterygii</taxon>
        <taxon>Neopterygii</taxon>
        <taxon>Teleostei</taxon>
        <taxon>Neoteleostei</taxon>
        <taxon>Acanthomorphata</taxon>
        <taxon>Carangaria</taxon>
        <taxon>Pleuronectiformes</taxon>
        <taxon>Pleuronectoidei</taxon>
        <taxon>Soleidae</taxon>
        <taxon>Solea</taxon>
    </lineage>
</organism>
<sequence>MHPKRAELPVDPLKSMRNSIEEEYIQEALLETNEAMKKQTVLAILVSGRIEYWCPHHAHHNDAFKSPVFKMKNDDHLHSKSHSSFPAARSLTRIKRTQRHSHMVCHEEVNREGTSLEEL</sequence>
<dbReference type="Proteomes" id="UP000693946">
    <property type="component" value="Linkage Group LG9"/>
</dbReference>
<dbReference type="AlphaFoldDB" id="A0AAV6PRV3"/>
<evidence type="ECO:0000313" key="2">
    <source>
        <dbReference type="EMBL" id="KAG7474263.1"/>
    </source>
</evidence>
<reference evidence="2 3" key="1">
    <citation type="journal article" date="2021" name="Sci. Rep.">
        <title>Chromosome anchoring in Senegalese sole (Solea senegalensis) reveals sex-associated markers and genome rearrangements in flatfish.</title>
        <authorList>
            <person name="Guerrero-Cozar I."/>
            <person name="Gomez-Garrido J."/>
            <person name="Berbel C."/>
            <person name="Martinez-Blanch J.F."/>
            <person name="Alioto T."/>
            <person name="Claros M.G."/>
            <person name="Gagnaire P.A."/>
            <person name="Manchado M."/>
        </authorList>
    </citation>
    <scope>NUCLEOTIDE SEQUENCE [LARGE SCALE GENOMIC DNA]</scope>
    <source>
        <strain evidence="2">Sse05_10M</strain>
    </source>
</reference>
<proteinExistence type="predicted"/>
<feature type="region of interest" description="Disordered" evidence="1">
    <location>
        <begin position="75"/>
        <end position="119"/>
    </location>
</feature>
<protein>
    <submittedName>
        <fullName evidence="2">Uncharacterized protein</fullName>
    </submittedName>
</protein>